<feature type="compositionally biased region" description="Basic and acidic residues" evidence="1">
    <location>
        <begin position="1"/>
        <end position="21"/>
    </location>
</feature>
<feature type="compositionally biased region" description="Low complexity" evidence="1">
    <location>
        <begin position="72"/>
        <end position="82"/>
    </location>
</feature>
<feature type="compositionally biased region" description="Basic and acidic residues" evidence="1">
    <location>
        <begin position="156"/>
        <end position="167"/>
    </location>
</feature>
<dbReference type="AlphaFoldDB" id="A0AA88U410"/>
<sequence length="211" mass="23149">MSQKEEREEDTASKVSCDHPTKSQPSAFSGAEMTSEPNCDQPMKNLPSAFSNATVTSDPSISRMKRQRSESPDPSCVSVKSSSTRRKRRRSESPESSSMDQPPLVGDAPATSDLPSISLSALFLKEREDKDTASKMSSPSPELSGDQPMKNLTTTSHDEAETSEPRTIRKKEQRSQSPEPSRVSMKSSRSMEQPPKLSDSTVASHPLLVYK</sequence>
<organism evidence="2 3">
    <name type="scientific">Cirrhinus molitorella</name>
    <name type="common">mud carp</name>
    <dbReference type="NCBI Taxonomy" id="172907"/>
    <lineage>
        <taxon>Eukaryota</taxon>
        <taxon>Metazoa</taxon>
        <taxon>Chordata</taxon>
        <taxon>Craniata</taxon>
        <taxon>Vertebrata</taxon>
        <taxon>Euteleostomi</taxon>
        <taxon>Actinopterygii</taxon>
        <taxon>Neopterygii</taxon>
        <taxon>Teleostei</taxon>
        <taxon>Ostariophysi</taxon>
        <taxon>Cypriniformes</taxon>
        <taxon>Cyprinidae</taxon>
        <taxon>Labeoninae</taxon>
        <taxon>Labeonini</taxon>
        <taxon>Cirrhinus</taxon>
    </lineage>
</organism>
<feature type="compositionally biased region" description="Basic and acidic residues" evidence="1">
    <location>
        <begin position="124"/>
        <end position="133"/>
    </location>
</feature>
<proteinExistence type="predicted"/>
<gene>
    <name evidence="2" type="ORF">Q8A67_005321</name>
</gene>
<feature type="compositionally biased region" description="Polar residues" evidence="1">
    <location>
        <begin position="48"/>
        <end position="60"/>
    </location>
</feature>
<evidence type="ECO:0000256" key="1">
    <source>
        <dbReference type="SAM" id="MobiDB-lite"/>
    </source>
</evidence>
<keyword evidence="3" id="KW-1185">Reference proteome</keyword>
<evidence type="ECO:0000313" key="2">
    <source>
        <dbReference type="EMBL" id="KAK2909484.1"/>
    </source>
</evidence>
<reference evidence="2" key="1">
    <citation type="submission" date="2023-08" db="EMBL/GenBank/DDBJ databases">
        <title>Chromosome-level Genome Assembly of mud carp (Cirrhinus molitorella).</title>
        <authorList>
            <person name="Liu H."/>
        </authorList>
    </citation>
    <scope>NUCLEOTIDE SEQUENCE</scope>
    <source>
        <strain evidence="2">Prfri</strain>
        <tissue evidence="2">Muscle</tissue>
    </source>
</reference>
<feature type="compositionally biased region" description="Polar residues" evidence="1">
    <location>
        <begin position="175"/>
        <end position="191"/>
    </location>
</feature>
<dbReference type="EMBL" id="JAUYZG010000004">
    <property type="protein sequence ID" value="KAK2909484.1"/>
    <property type="molecule type" value="Genomic_DNA"/>
</dbReference>
<feature type="compositionally biased region" description="Low complexity" evidence="1">
    <location>
        <begin position="94"/>
        <end position="103"/>
    </location>
</feature>
<name>A0AA88U410_9TELE</name>
<protein>
    <submittedName>
        <fullName evidence="2">Uncharacterized protein</fullName>
    </submittedName>
</protein>
<comment type="caution">
    <text evidence="2">The sequence shown here is derived from an EMBL/GenBank/DDBJ whole genome shotgun (WGS) entry which is preliminary data.</text>
</comment>
<accession>A0AA88U410</accession>
<evidence type="ECO:0000313" key="3">
    <source>
        <dbReference type="Proteomes" id="UP001187343"/>
    </source>
</evidence>
<dbReference type="Proteomes" id="UP001187343">
    <property type="component" value="Unassembled WGS sequence"/>
</dbReference>
<feature type="region of interest" description="Disordered" evidence="1">
    <location>
        <begin position="1"/>
        <end position="211"/>
    </location>
</feature>